<comment type="caution">
    <text evidence="2">The sequence shown here is derived from an EMBL/GenBank/DDBJ whole genome shotgun (WGS) entry which is preliminary data.</text>
</comment>
<dbReference type="VEuPathDB" id="MicrosporidiaDB:SLOPH_579"/>
<dbReference type="InterPro" id="IPR036070">
    <property type="entry name" value="Nop_dom_sf"/>
</dbReference>
<dbReference type="EMBL" id="ATCN01001135">
    <property type="protein sequence ID" value="EPR77937.1"/>
    <property type="molecule type" value="Genomic_DNA"/>
</dbReference>
<dbReference type="InterPro" id="IPR042239">
    <property type="entry name" value="Nop_C"/>
</dbReference>
<keyword evidence="3" id="KW-1185">Reference proteome</keyword>
<proteinExistence type="predicted"/>
<dbReference type="Gene3D" id="1.10.246.90">
    <property type="entry name" value="Nop domain"/>
    <property type="match status" value="1"/>
</dbReference>
<evidence type="ECO:0000313" key="2">
    <source>
        <dbReference type="EMBL" id="EPR77937.1"/>
    </source>
</evidence>
<gene>
    <name evidence="2" type="ORF">SLOPH_579</name>
</gene>
<accession>S7W878</accession>
<dbReference type="SUPFAM" id="SSF89124">
    <property type="entry name" value="Nop domain"/>
    <property type="match status" value="1"/>
</dbReference>
<dbReference type="HOGENOM" id="CLU_1134188_0_0_1"/>
<evidence type="ECO:0000313" key="3">
    <source>
        <dbReference type="Proteomes" id="UP000014978"/>
    </source>
</evidence>
<feature type="domain" description="Nop" evidence="1">
    <location>
        <begin position="167"/>
        <end position="217"/>
    </location>
</feature>
<dbReference type="Proteomes" id="UP000014978">
    <property type="component" value="Unassembled WGS sequence"/>
</dbReference>
<dbReference type="AlphaFoldDB" id="S7W878"/>
<dbReference type="InParanoid" id="S7W878"/>
<dbReference type="Pfam" id="PF01798">
    <property type="entry name" value="Nop"/>
    <property type="match status" value="1"/>
</dbReference>
<dbReference type="InterPro" id="IPR002687">
    <property type="entry name" value="Nop_dom"/>
</dbReference>
<reference evidence="3" key="1">
    <citation type="journal article" date="2013" name="PLoS Genet.">
        <title>The genome of Spraguea lophii and the basis of host-microsporidian interactions.</title>
        <authorList>
            <person name="Campbell S.E."/>
            <person name="Williams T.A."/>
            <person name="Yousuf A."/>
            <person name="Soanes D.M."/>
            <person name="Paszkiewicz K.H."/>
            <person name="Williams B.A.P."/>
        </authorList>
    </citation>
    <scope>NUCLEOTIDE SEQUENCE [LARGE SCALE GENOMIC DNA]</scope>
    <source>
        <strain evidence="3">42_110</strain>
    </source>
</reference>
<sequence length="245" mass="29764">MLIHLQSYLTTRLDYFNQIQEIKTFFFEFESENINYRTIKELFKNSYTNNEHFFECLQKYFKCIKDSGEEDNKDFFDKIIERYFNFFSETQKQEIFNQVTNFNNKAEEKHNIKKKLIEEIKEKRKNVLDLIDVEMLIKIYERAGSEEKVILSNISLIMNIKDNGKYLLEMHPLMDNMTTLQKQKLARFLANKIILAIKIDYFSTDENLNYKKQLEEKKKQLTIKNEQNVLERPVFKKKVRRGKKR</sequence>
<evidence type="ECO:0000259" key="1">
    <source>
        <dbReference type="Pfam" id="PF01798"/>
    </source>
</evidence>
<organism evidence="2 3">
    <name type="scientific">Spraguea lophii (strain 42_110)</name>
    <name type="common">Microsporidian parasite</name>
    <dbReference type="NCBI Taxonomy" id="1358809"/>
    <lineage>
        <taxon>Eukaryota</taxon>
        <taxon>Fungi</taxon>
        <taxon>Fungi incertae sedis</taxon>
        <taxon>Microsporidia</taxon>
        <taxon>Spragueidae</taxon>
        <taxon>Spraguea</taxon>
    </lineage>
</organism>
<protein>
    <recommendedName>
        <fullName evidence="1">Nop domain-containing protein</fullName>
    </recommendedName>
</protein>
<name>S7W878_SPRLO</name>